<keyword evidence="4" id="KW-1185">Reference proteome</keyword>
<comment type="caution">
    <text evidence="3">The sequence shown here is derived from an EMBL/GenBank/DDBJ whole genome shotgun (WGS) entry which is preliminary data.</text>
</comment>
<protein>
    <submittedName>
        <fullName evidence="3">Uncharacterized protein</fullName>
    </submittedName>
</protein>
<accession>A0A9P1E980</accession>
<keyword evidence="1" id="KW-0175">Coiled coil</keyword>
<evidence type="ECO:0000256" key="2">
    <source>
        <dbReference type="SAM" id="MobiDB-lite"/>
    </source>
</evidence>
<dbReference type="EMBL" id="CAMAPE010000020">
    <property type="protein sequence ID" value="CAH9089545.1"/>
    <property type="molecule type" value="Genomic_DNA"/>
</dbReference>
<feature type="coiled-coil region" evidence="1">
    <location>
        <begin position="302"/>
        <end position="336"/>
    </location>
</feature>
<feature type="region of interest" description="Disordered" evidence="2">
    <location>
        <begin position="1"/>
        <end position="46"/>
    </location>
</feature>
<dbReference type="AlphaFoldDB" id="A0A9P1E980"/>
<evidence type="ECO:0000256" key="1">
    <source>
        <dbReference type="SAM" id="Coils"/>
    </source>
</evidence>
<reference evidence="3" key="1">
    <citation type="submission" date="2022-07" db="EMBL/GenBank/DDBJ databases">
        <authorList>
            <person name="Macas J."/>
            <person name="Novak P."/>
            <person name="Neumann P."/>
        </authorList>
    </citation>
    <scope>NUCLEOTIDE SEQUENCE</scope>
</reference>
<sequence>MSSPSDPQNISEQPSVEQETWTGEGAQSSEASPNNDSAISREVQKDLVAEAEAEDFEQVAIKDPTLLEDLYNLGFQCYRFLGERDEKYPLIDRTFENTGGANMDVRNFAGFKKKLAKESNKKETGTQKPVDEFLPREAEPSSAVPADAEAGGIQAAAAATKRKAMGKGVVPVGKKPKKGDAGKKAPLVLIVDEHSSSEPPVGVMTVPSNPPPAQLDEGGFPRENVQFSLVKGTTIMHGTVDPMEFLRGATPELDRAALSRLDDETLDSKILRSSLTACIALGKQVQRVEESRLQKAQQDETLTKLVHDNAAAVREMARLEETLRQERVEAKKADAGIGGSLLDVLTEVSSGLLHFDNSVALGNPVGGLSPVGFADGYVVVLHGLGLTTSSSRFGRCFVSGEGEGFLLDCSDLSTRAPNVG</sequence>
<name>A0A9P1E980_CUSEU</name>
<feature type="compositionally biased region" description="Polar residues" evidence="2">
    <location>
        <begin position="1"/>
        <end position="38"/>
    </location>
</feature>
<organism evidence="3 4">
    <name type="scientific">Cuscuta europaea</name>
    <name type="common">European dodder</name>
    <dbReference type="NCBI Taxonomy" id="41803"/>
    <lineage>
        <taxon>Eukaryota</taxon>
        <taxon>Viridiplantae</taxon>
        <taxon>Streptophyta</taxon>
        <taxon>Embryophyta</taxon>
        <taxon>Tracheophyta</taxon>
        <taxon>Spermatophyta</taxon>
        <taxon>Magnoliopsida</taxon>
        <taxon>eudicotyledons</taxon>
        <taxon>Gunneridae</taxon>
        <taxon>Pentapetalae</taxon>
        <taxon>asterids</taxon>
        <taxon>lamiids</taxon>
        <taxon>Solanales</taxon>
        <taxon>Convolvulaceae</taxon>
        <taxon>Cuscuteae</taxon>
        <taxon>Cuscuta</taxon>
        <taxon>Cuscuta subgen. Cuscuta</taxon>
    </lineage>
</organism>
<evidence type="ECO:0000313" key="4">
    <source>
        <dbReference type="Proteomes" id="UP001152484"/>
    </source>
</evidence>
<proteinExistence type="predicted"/>
<dbReference type="Proteomes" id="UP001152484">
    <property type="component" value="Unassembled WGS sequence"/>
</dbReference>
<evidence type="ECO:0000313" key="3">
    <source>
        <dbReference type="EMBL" id="CAH9089545.1"/>
    </source>
</evidence>
<gene>
    <name evidence="3" type="ORF">CEURO_LOCUS10952</name>
</gene>